<evidence type="ECO:0000256" key="1">
    <source>
        <dbReference type="ARBA" id="ARBA00004834"/>
    </source>
</evidence>
<dbReference type="PANTHER" id="PTHR43301">
    <property type="entry name" value="ARABINAN ENDO-1,5-ALPHA-L-ARABINOSIDASE"/>
    <property type="match status" value="1"/>
</dbReference>
<keyword evidence="3 5" id="KW-0378">Hydrolase</keyword>
<dbReference type="InterPro" id="IPR050727">
    <property type="entry name" value="GH43_arabinanases"/>
</dbReference>
<protein>
    <submittedName>
        <fullName evidence="7">1,4-beta-xylanase</fullName>
    </submittedName>
</protein>
<evidence type="ECO:0000313" key="8">
    <source>
        <dbReference type="Proteomes" id="UP000245627"/>
    </source>
</evidence>
<dbReference type="Proteomes" id="UP000245627">
    <property type="component" value="Unassembled WGS sequence"/>
</dbReference>
<comment type="pathway">
    <text evidence="1">Glycan metabolism; L-arabinan degradation.</text>
</comment>
<dbReference type="SUPFAM" id="SSF75005">
    <property type="entry name" value="Arabinanase/levansucrase/invertase"/>
    <property type="match status" value="1"/>
</dbReference>
<dbReference type="AlphaFoldDB" id="A0A2T8HNQ3"/>
<gene>
    <name evidence="7" type="ORF">DC487_05580</name>
</gene>
<dbReference type="CDD" id="cd08983">
    <property type="entry name" value="GH43_Bt3655-like"/>
    <property type="match status" value="1"/>
</dbReference>
<sequence length="343" mass="38708">MSIYSQILLTFTLLLGAAKGFAQATSADYDGYLFAYFEGTGSPALQEQLRFAVSQDALNWYALHDNQPIINSADISSTGGIRDPHLLRGAQQDGFYLTCTDMNTKKNGWETNPGIILMHSNDLISWKSSILDLAKLYPNEFGSVKWVWAPQTIYDPSAGKYLVYFTVRQYANEKLDFYYAYANEDFTALEDTPKLLFSPTFGGIDGDIILKDGVYHFFYKGNTKDADGKEFENGIKKATSNSLLGPWKEDPRYLDVYAGTKTSVEGSSLFKLNNSEEYFLMYDLYSSGKYAFQRSTDLVNFSQTAEFFEKNFHPRHGSVISIYKAEAARLAKKWSGIPDELIK</sequence>
<evidence type="ECO:0000313" key="7">
    <source>
        <dbReference type="EMBL" id="PVH27068.1"/>
    </source>
</evidence>
<keyword evidence="7" id="KW-0858">Xylan degradation</keyword>
<keyword evidence="7" id="KW-0119">Carbohydrate metabolism</keyword>
<proteinExistence type="inferred from homology"/>
<evidence type="ECO:0000256" key="3">
    <source>
        <dbReference type="ARBA" id="ARBA00022801"/>
    </source>
</evidence>
<dbReference type="GO" id="GO:0004553">
    <property type="term" value="F:hydrolase activity, hydrolyzing O-glycosyl compounds"/>
    <property type="evidence" value="ECO:0007669"/>
    <property type="project" value="InterPro"/>
</dbReference>
<evidence type="ECO:0000256" key="2">
    <source>
        <dbReference type="ARBA" id="ARBA00009865"/>
    </source>
</evidence>
<evidence type="ECO:0000256" key="5">
    <source>
        <dbReference type="RuleBase" id="RU361187"/>
    </source>
</evidence>
<evidence type="ECO:0000256" key="6">
    <source>
        <dbReference type="SAM" id="SignalP"/>
    </source>
</evidence>
<dbReference type="EMBL" id="QDKG01000001">
    <property type="protein sequence ID" value="PVH27068.1"/>
    <property type="molecule type" value="Genomic_DNA"/>
</dbReference>
<keyword evidence="7" id="KW-0624">Polysaccharide degradation</keyword>
<dbReference type="InterPro" id="IPR023296">
    <property type="entry name" value="Glyco_hydro_beta-prop_sf"/>
</dbReference>
<feature type="signal peptide" evidence="6">
    <location>
        <begin position="1"/>
        <end position="24"/>
    </location>
</feature>
<comment type="caution">
    <text evidence="7">The sequence shown here is derived from an EMBL/GenBank/DDBJ whole genome shotgun (WGS) entry which is preliminary data.</text>
</comment>
<dbReference type="OrthoDB" id="9803461at2"/>
<name>A0A2T8HNQ3_9SPHI</name>
<dbReference type="Gene3D" id="2.115.10.20">
    <property type="entry name" value="Glycosyl hydrolase domain, family 43"/>
    <property type="match status" value="1"/>
</dbReference>
<feature type="chain" id="PRO_5015439158" evidence="6">
    <location>
        <begin position="25"/>
        <end position="343"/>
    </location>
</feature>
<comment type="similarity">
    <text evidence="2 5">Belongs to the glycosyl hydrolase 43 family.</text>
</comment>
<dbReference type="PANTHER" id="PTHR43301:SF3">
    <property type="entry name" value="ARABINAN ENDO-1,5-ALPHA-L-ARABINOSIDASE A-RELATED"/>
    <property type="match status" value="1"/>
</dbReference>
<keyword evidence="6" id="KW-0732">Signal</keyword>
<dbReference type="GO" id="GO:0045493">
    <property type="term" value="P:xylan catabolic process"/>
    <property type="evidence" value="ECO:0007669"/>
    <property type="project" value="UniProtKB-KW"/>
</dbReference>
<dbReference type="InterPro" id="IPR006710">
    <property type="entry name" value="Glyco_hydro_43"/>
</dbReference>
<keyword evidence="8" id="KW-1185">Reference proteome</keyword>
<organism evidence="7 8">
    <name type="scientific">Sphingobacterium corticibacter</name>
    <dbReference type="NCBI Taxonomy" id="2171749"/>
    <lineage>
        <taxon>Bacteria</taxon>
        <taxon>Pseudomonadati</taxon>
        <taxon>Bacteroidota</taxon>
        <taxon>Sphingobacteriia</taxon>
        <taxon>Sphingobacteriales</taxon>
        <taxon>Sphingobacteriaceae</taxon>
        <taxon>Sphingobacterium</taxon>
    </lineage>
</organism>
<reference evidence="7 8" key="1">
    <citation type="submission" date="2018-04" db="EMBL/GenBank/DDBJ databases">
        <title>Sphingobacterium cortibacter sp. nov.</title>
        <authorList>
            <person name="Li Y."/>
        </authorList>
    </citation>
    <scope>NUCLEOTIDE SEQUENCE [LARGE SCALE GENOMIC DNA]</scope>
    <source>
        <strain evidence="7 8">2c-3</strain>
    </source>
</reference>
<evidence type="ECO:0000256" key="4">
    <source>
        <dbReference type="ARBA" id="ARBA00023295"/>
    </source>
</evidence>
<keyword evidence="4 5" id="KW-0326">Glycosidase</keyword>
<dbReference type="Pfam" id="PF04616">
    <property type="entry name" value="Glyco_hydro_43"/>
    <property type="match status" value="1"/>
</dbReference>
<accession>A0A2T8HNQ3</accession>